<evidence type="ECO:0000313" key="2">
    <source>
        <dbReference type="EMBL" id="GHO82550.1"/>
    </source>
</evidence>
<protein>
    <submittedName>
        <fullName evidence="2">Methyltransferase</fullName>
    </submittedName>
</protein>
<dbReference type="PANTHER" id="PTHR45036:SF1">
    <property type="entry name" value="METHYLTRANSFERASE LIKE 7A"/>
    <property type="match status" value="1"/>
</dbReference>
<dbReference type="Gene3D" id="3.40.50.150">
    <property type="entry name" value="Vaccinia Virus protein VP39"/>
    <property type="match status" value="1"/>
</dbReference>
<dbReference type="Proteomes" id="UP000635565">
    <property type="component" value="Unassembled WGS sequence"/>
</dbReference>
<name>A0ABQ3V8U6_9CHLR</name>
<reference evidence="2 3" key="1">
    <citation type="journal article" date="2021" name="Int. J. Syst. Evol. Microbiol.">
        <title>Reticulibacter mediterranei gen. nov., sp. nov., within the new family Reticulibacteraceae fam. nov., and Ktedonospora formicarum gen. nov., sp. nov., Ktedonobacter robiniae sp. nov., Dictyobacter formicarum sp. nov. and Dictyobacter arantiisoli sp. nov., belonging to the class Ktedonobacteria.</title>
        <authorList>
            <person name="Yabe S."/>
            <person name="Zheng Y."/>
            <person name="Wang C.M."/>
            <person name="Sakai Y."/>
            <person name="Abe K."/>
            <person name="Yokota A."/>
            <person name="Donadio S."/>
            <person name="Cavaletti L."/>
            <person name="Monciardini P."/>
        </authorList>
    </citation>
    <scope>NUCLEOTIDE SEQUENCE [LARGE SCALE GENOMIC DNA]</scope>
    <source>
        <strain evidence="2 3">SOSP1-9</strain>
    </source>
</reference>
<dbReference type="RefSeq" id="WP_201360222.1">
    <property type="nucleotide sequence ID" value="NZ_BNJJ01000002.1"/>
</dbReference>
<proteinExistence type="predicted"/>
<accession>A0ABQ3V8U6</accession>
<evidence type="ECO:0000259" key="1">
    <source>
        <dbReference type="Pfam" id="PF08241"/>
    </source>
</evidence>
<organism evidence="2 3">
    <name type="scientific">Dictyobacter formicarum</name>
    <dbReference type="NCBI Taxonomy" id="2778368"/>
    <lineage>
        <taxon>Bacteria</taxon>
        <taxon>Bacillati</taxon>
        <taxon>Chloroflexota</taxon>
        <taxon>Ktedonobacteria</taxon>
        <taxon>Ktedonobacterales</taxon>
        <taxon>Dictyobacteraceae</taxon>
        <taxon>Dictyobacter</taxon>
    </lineage>
</organism>
<dbReference type="CDD" id="cd02440">
    <property type="entry name" value="AdoMet_MTases"/>
    <property type="match status" value="1"/>
</dbReference>
<feature type="domain" description="Methyltransferase type 11" evidence="1">
    <location>
        <begin position="51"/>
        <end position="146"/>
    </location>
</feature>
<dbReference type="PANTHER" id="PTHR45036">
    <property type="entry name" value="METHYLTRANSFERASE LIKE 7B"/>
    <property type="match status" value="1"/>
</dbReference>
<gene>
    <name evidence="2" type="ORF">KSZ_05560</name>
</gene>
<sequence length="222" mass="24442">MGSPSTDTGLPPIHHPCAMAFYEWLADRGPMQRLMTPLREEVAGLAKGVVLEVGAGSGRTFPYYSPEQVTRVEAVEPDAAMLRSAHERKASARVPISFVQARAEALPFADTTFDSAVATLVFCSVEGPQQAMHELLRVLKPGGRLLLVEHVRSHHPLVAWLQDRLVPFTTQLAGNCHWNRDTERQVRESGFLIRSVRFSRTGILPIIVLHAVRPAVGGEEHG</sequence>
<keyword evidence="3" id="KW-1185">Reference proteome</keyword>
<comment type="caution">
    <text evidence="2">The sequence shown here is derived from an EMBL/GenBank/DDBJ whole genome shotgun (WGS) entry which is preliminary data.</text>
</comment>
<dbReference type="InterPro" id="IPR013216">
    <property type="entry name" value="Methyltransf_11"/>
</dbReference>
<keyword evidence="2" id="KW-0489">Methyltransferase</keyword>
<dbReference type="GO" id="GO:0008168">
    <property type="term" value="F:methyltransferase activity"/>
    <property type="evidence" value="ECO:0007669"/>
    <property type="project" value="UniProtKB-KW"/>
</dbReference>
<dbReference type="Pfam" id="PF08241">
    <property type="entry name" value="Methyltransf_11"/>
    <property type="match status" value="1"/>
</dbReference>
<dbReference type="SUPFAM" id="SSF53335">
    <property type="entry name" value="S-adenosyl-L-methionine-dependent methyltransferases"/>
    <property type="match status" value="1"/>
</dbReference>
<dbReference type="EMBL" id="BNJJ01000002">
    <property type="protein sequence ID" value="GHO82550.1"/>
    <property type="molecule type" value="Genomic_DNA"/>
</dbReference>
<keyword evidence="2" id="KW-0808">Transferase</keyword>
<dbReference type="InterPro" id="IPR052356">
    <property type="entry name" value="Thiol_S-MT"/>
</dbReference>
<dbReference type="GO" id="GO:0032259">
    <property type="term" value="P:methylation"/>
    <property type="evidence" value="ECO:0007669"/>
    <property type="project" value="UniProtKB-KW"/>
</dbReference>
<dbReference type="InterPro" id="IPR029063">
    <property type="entry name" value="SAM-dependent_MTases_sf"/>
</dbReference>
<evidence type="ECO:0000313" key="3">
    <source>
        <dbReference type="Proteomes" id="UP000635565"/>
    </source>
</evidence>